<dbReference type="InterPro" id="IPR036505">
    <property type="entry name" value="Amidase/PGRP_sf"/>
</dbReference>
<dbReference type="InterPro" id="IPR002502">
    <property type="entry name" value="Amidase_domain"/>
</dbReference>
<name>A0A8S5Q9Q1_9CAUD</name>
<dbReference type="GO" id="GO:0001897">
    <property type="term" value="P:symbiont-mediated cytolysis of host cell"/>
    <property type="evidence" value="ECO:0007669"/>
    <property type="project" value="UniProtKB-ARBA"/>
</dbReference>
<accession>A0A8S5Q9Q1</accession>
<dbReference type="SUPFAM" id="SSF55846">
    <property type="entry name" value="N-acetylmuramoyl-L-alanine amidase-like"/>
    <property type="match status" value="1"/>
</dbReference>
<feature type="domain" description="N-acetylmuramoyl-L-alanine amidase" evidence="7">
    <location>
        <begin position="20"/>
        <end position="150"/>
    </location>
</feature>
<evidence type="ECO:0000256" key="6">
    <source>
        <dbReference type="ARBA" id="ARBA00023316"/>
    </source>
</evidence>
<keyword evidence="6" id="KW-0961">Cell wall biogenesis/degradation</keyword>
<keyword evidence="4" id="KW-0081">Bacteriolytic enzyme</keyword>
<dbReference type="PANTHER" id="PTHR30417">
    <property type="entry name" value="N-ACETYLMURAMOYL-L-ALANINE AMIDASE AMID"/>
    <property type="match status" value="1"/>
</dbReference>
<keyword evidence="5" id="KW-0378">Hydrolase</keyword>
<dbReference type="GO" id="GO:0009253">
    <property type="term" value="P:peptidoglycan catabolic process"/>
    <property type="evidence" value="ECO:0007669"/>
    <property type="project" value="InterPro"/>
</dbReference>
<dbReference type="GO" id="GO:0009254">
    <property type="term" value="P:peptidoglycan turnover"/>
    <property type="evidence" value="ECO:0007669"/>
    <property type="project" value="TreeGrafter"/>
</dbReference>
<organism evidence="8">
    <name type="scientific">Podoviridae sp. ctZ5d16</name>
    <dbReference type="NCBI Taxonomy" id="2825257"/>
    <lineage>
        <taxon>Viruses</taxon>
        <taxon>Duplodnaviria</taxon>
        <taxon>Heunggongvirae</taxon>
        <taxon>Uroviricota</taxon>
        <taxon>Caudoviricetes</taxon>
    </lineage>
</organism>
<sequence>MGYSIKNAVSSSKVPAWGNQKKYIAVHYLGVDGQAHDLASDGCGAHYYIYWDGTIYQRCSHDAIPWAVGTANCYTQKHPKACNSNTISIEMCCHNTGGNKASAEDKHWWFTTETQEACAWLVAKLMRDLNIPLANVLRHYDIVNKICPNPYVYNNKFKESWTWNQFKKRVREYYNGAEKPKLKKGVKVKLTTDIYIRIGVSTKYDQAGYTKYTDLSASARKKSKRLAGNKAKLKKGTKVEILEVKTAWNGTQWIRIKSGWLPVCVKGVYRIKEA</sequence>
<evidence type="ECO:0000256" key="3">
    <source>
        <dbReference type="ARBA" id="ARBA00022529"/>
    </source>
</evidence>
<dbReference type="Gene3D" id="3.40.80.10">
    <property type="entry name" value="Peptidoglycan recognition protein-like"/>
    <property type="match status" value="1"/>
</dbReference>
<dbReference type="EMBL" id="BK015606">
    <property type="protein sequence ID" value="DAE15485.1"/>
    <property type="molecule type" value="Genomic_DNA"/>
</dbReference>
<dbReference type="CDD" id="cd06583">
    <property type="entry name" value="PGRP"/>
    <property type="match status" value="1"/>
</dbReference>
<evidence type="ECO:0000256" key="2">
    <source>
        <dbReference type="ARBA" id="ARBA00011901"/>
    </source>
</evidence>
<comment type="catalytic activity">
    <reaction evidence="1">
        <text>Hydrolyzes the link between N-acetylmuramoyl residues and L-amino acid residues in certain cell-wall glycopeptides.</text>
        <dbReference type="EC" id="3.5.1.28"/>
    </reaction>
</comment>
<evidence type="ECO:0000259" key="7">
    <source>
        <dbReference type="Pfam" id="PF01510"/>
    </source>
</evidence>
<dbReference type="PANTHER" id="PTHR30417:SF1">
    <property type="entry name" value="N-ACETYLMURAMOYL-L-ALANINE AMIDASE AMID"/>
    <property type="match status" value="1"/>
</dbReference>
<dbReference type="EC" id="3.5.1.28" evidence="2"/>
<evidence type="ECO:0000256" key="4">
    <source>
        <dbReference type="ARBA" id="ARBA00022638"/>
    </source>
</evidence>
<proteinExistence type="predicted"/>
<dbReference type="GO" id="GO:0042742">
    <property type="term" value="P:defense response to bacterium"/>
    <property type="evidence" value="ECO:0007669"/>
    <property type="project" value="UniProtKB-KW"/>
</dbReference>
<dbReference type="GO" id="GO:0008745">
    <property type="term" value="F:N-acetylmuramoyl-L-alanine amidase activity"/>
    <property type="evidence" value="ECO:0007669"/>
    <property type="project" value="UniProtKB-EC"/>
</dbReference>
<dbReference type="Pfam" id="PF01510">
    <property type="entry name" value="Amidase_2"/>
    <property type="match status" value="1"/>
</dbReference>
<dbReference type="InterPro" id="IPR051206">
    <property type="entry name" value="NAMLAA_amidase_2"/>
</dbReference>
<protein>
    <recommendedName>
        <fullName evidence="2">N-acetylmuramoyl-L-alanine amidase</fullName>
        <ecNumber evidence="2">3.5.1.28</ecNumber>
    </recommendedName>
</protein>
<dbReference type="GO" id="GO:0071555">
    <property type="term" value="P:cell wall organization"/>
    <property type="evidence" value="ECO:0007669"/>
    <property type="project" value="UniProtKB-KW"/>
</dbReference>
<evidence type="ECO:0000256" key="1">
    <source>
        <dbReference type="ARBA" id="ARBA00001561"/>
    </source>
</evidence>
<evidence type="ECO:0000313" key="8">
    <source>
        <dbReference type="EMBL" id="DAE15485.1"/>
    </source>
</evidence>
<evidence type="ECO:0000256" key="5">
    <source>
        <dbReference type="ARBA" id="ARBA00022801"/>
    </source>
</evidence>
<reference evidence="8" key="1">
    <citation type="journal article" date="2021" name="Proc. Natl. Acad. Sci. U.S.A.">
        <title>A Catalog of Tens of Thousands of Viruses from Human Metagenomes Reveals Hidden Associations with Chronic Diseases.</title>
        <authorList>
            <person name="Tisza M.J."/>
            <person name="Buck C.B."/>
        </authorList>
    </citation>
    <scope>NUCLEOTIDE SEQUENCE</scope>
    <source>
        <strain evidence="8">CtZ5d16</strain>
    </source>
</reference>
<keyword evidence="3" id="KW-0929">Antimicrobial</keyword>